<dbReference type="InterPro" id="IPR006976">
    <property type="entry name" value="VanZ-like"/>
</dbReference>
<feature type="transmembrane region" description="Helical" evidence="1">
    <location>
        <begin position="96"/>
        <end position="113"/>
    </location>
</feature>
<feature type="transmembrane region" description="Helical" evidence="1">
    <location>
        <begin position="133"/>
        <end position="151"/>
    </location>
</feature>
<feature type="domain" description="VanZ-like" evidence="2">
    <location>
        <begin position="2"/>
        <end position="146"/>
    </location>
</feature>
<proteinExistence type="predicted"/>
<dbReference type="Proteomes" id="UP000676456">
    <property type="component" value="Unassembled WGS sequence"/>
</dbReference>
<comment type="caution">
    <text evidence="3">The sequence shown here is derived from an EMBL/GenBank/DDBJ whole genome shotgun (WGS) entry which is preliminary data.</text>
</comment>
<keyword evidence="4" id="KW-1185">Reference proteome</keyword>
<reference evidence="3 4" key="1">
    <citation type="submission" date="2021-05" db="EMBL/GenBank/DDBJ databases">
        <title>Novel Bacillus species.</title>
        <authorList>
            <person name="Liu G."/>
        </authorList>
    </citation>
    <scope>NUCLEOTIDE SEQUENCE [LARGE SCALE GENOMIC DNA]</scope>
    <source>
        <strain evidence="3 4">FJAT-49682</strain>
    </source>
</reference>
<evidence type="ECO:0000313" key="3">
    <source>
        <dbReference type="EMBL" id="MBS4223305.1"/>
    </source>
</evidence>
<keyword evidence="1" id="KW-1133">Transmembrane helix</keyword>
<evidence type="ECO:0000256" key="1">
    <source>
        <dbReference type="SAM" id="Phobius"/>
    </source>
</evidence>
<dbReference type="NCBIfam" id="NF037970">
    <property type="entry name" value="vanZ_1"/>
    <property type="match status" value="1"/>
</dbReference>
<organism evidence="3 4">
    <name type="scientific">Lederbergia citrea</name>
    <dbReference type="NCBI Taxonomy" id="2833581"/>
    <lineage>
        <taxon>Bacteria</taxon>
        <taxon>Bacillati</taxon>
        <taxon>Bacillota</taxon>
        <taxon>Bacilli</taxon>
        <taxon>Bacillales</taxon>
        <taxon>Bacillaceae</taxon>
        <taxon>Lederbergia</taxon>
    </lineage>
</organism>
<name>A0A942Z5D0_9BACI</name>
<evidence type="ECO:0000259" key="2">
    <source>
        <dbReference type="Pfam" id="PF04892"/>
    </source>
</evidence>
<gene>
    <name evidence="3" type="ORF">KHA91_11175</name>
</gene>
<accession>A0A942Z5D0</accession>
<dbReference type="PIRSF" id="PIRSF019083">
    <property type="entry name" value="UCP019083_VanZ"/>
    <property type="match status" value="1"/>
</dbReference>
<dbReference type="Pfam" id="PF04892">
    <property type="entry name" value="VanZ"/>
    <property type="match status" value="1"/>
</dbReference>
<dbReference type="AlphaFoldDB" id="A0A942Z5D0"/>
<keyword evidence="1" id="KW-0472">Membrane</keyword>
<feature type="transmembrane region" description="Helical" evidence="1">
    <location>
        <begin position="71"/>
        <end position="91"/>
    </location>
</feature>
<protein>
    <submittedName>
        <fullName evidence="3">VanZ family protein</fullName>
    </submittedName>
</protein>
<dbReference type="InterPro" id="IPR016747">
    <property type="entry name" value="Phosphotransbutyrylase"/>
</dbReference>
<evidence type="ECO:0000313" key="4">
    <source>
        <dbReference type="Proteomes" id="UP000676456"/>
    </source>
</evidence>
<keyword evidence="1" id="KW-0812">Transmembrane</keyword>
<sequence>MIMLLIVAGLIYAFSSQTYEQQSLVPMMWKVIPGEPFKGILSKLEINYWGQVISVETKGYYYFLEFLIRKFAHMFLFGCLAMALFSVIMLAKPKRVWPVVWISLIATGLYASFDELHQLYTGGRTPLVADVFLDLTGAAIALLIFVPIYMIRRKFGR</sequence>
<dbReference type="EMBL" id="JAGYPN010000002">
    <property type="protein sequence ID" value="MBS4223305.1"/>
    <property type="molecule type" value="Genomic_DNA"/>
</dbReference>